<comment type="caution">
    <text evidence="3">The sequence shown here is derived from an EMBL/GenBank/DDBJ whole genome shotgun (WGS) entry which is preliminary data.</text>
</comment>
<dbReference type="Pfam" id="PF24626">
    <property type="entry name" value="SH3_Tf2-1"/>
    <property type="match status" value="1"/>
</dbReference>
<dbReference type="Proteomes" id="UP000321947">
    <property type="component" value="Unassembled WGS sequence"/>
</dbReference>
<dbReference type="PANTHER" id="PTHR46148:SF52">
    <property type="entry name" value="OS04G0603800 PROTEIN"/>
    <property type="match status" value="1"/>
</dbReference>
<dbReference type="Proteomes" id="UP000321393">
    <property type="component" value="Unassembled WGS sequence"/>
</dbReference>
<dbReference type="InterPro" id="IPR056924">
    <property type="entry name" value="SH3_Tf2-1"/>
</dbReference>
<evidence type="ECO:0000313" key="4">
    <source>
        <dbReference type="Proteomes" id="UP000321393"/>
    </source>
</evidence>
<evidence type="ECO:0000313" key="5">
    <source>
        <dbReference type="Proteomes" id="UP000321947"/>
    </source>
</evidence>
<feature type="domain" description="Tf2-1-like SH3-like" evidence="1">
    <location>
        <begin position="1"/>
        <end position="62"/>
    </location>
</feature>
<organism evidence="3 5">
    <name type="scientific">Cucumis melo var. makuwa</name>
    <name type="common">Oriental melon</name>
    <dbReference type="NCBI Taxonomy" id="1194695"/>
    <lineage>
        <taxon>Eukaryota</taxon>
        <taxon>Viridiplantae</taxon>
        <taxon>Streptophyta</taxon>
        <taxon>Embryophyta</taxon>
        <taxon>Tracheophyta</taxon>
        <taxon>Spermatophyta</taxon>
        <taxon>Magnoliopsida</taxon>
        <taxon>eudicotyledons</taxon>
        <taxon>Gunneridae</taxon>
        <taxon>Pentapetalae</taxon>
        <taxon>rosids</taxon>
        <taxon>fabids</taxon>
        <taxon>Cucurbitales</taxon>
        <taxon>Cucurbitaceae</taxon>
        <taxon>Benincaseae</taxon>
        <taxon>Cucumis</taxon>
    </lineage>
</organism>
<evidence type="ECO:0000259" key="1">
    <source>
        <dbReference type="Pfam" id="PF24626"/>
    </source>
</evidence>
<proteinExistence type="predicted"/>
<dbReference type="PANTHER" id="PTHR46148">
    <property type="entry name" value="CHROMO DOMAIN-CONTAINING PROTEIN"/>
    <property type="match status" value="1"/>
</dbReference>
<dbReference type="AlphaFoldDB" id="A0A5D3CW85"/>
<accession>A0A5D3CW85</accession>
<dbReference type="EMBL" id="SSTE01000903">
    <property type="protein sequence ID" value="KAA0066156.1"/>
    <property type="molecule type" value="Genomic_DNA"/>
</dbReference>
<evidence type="ECO:0000313" key="2">
    <source>
        <dbReference type="EMBL" id="KAA0066156.1"/>
    </source>
</evidence>
<dbReference type="EMBL" id="SSTD01008708">
    <property type="protein sequence ID" value="TYK15194.1"/>
    <property type="molecule type" value="Genomic_DNA"/>
</dbReference>
<dbReference type="OrthoDB" id="5554229at2759"/>
<evidence type="ECO:0000313" key="3">
    <source>
        <dbReference type="EMBL" id="TYK15194.1"/>
    </source>
</evidence>
<protein>
    <submittedName>
        <fullName evidence="3">Transposon Tf2-9 polyprotein</fullName>
    </submittedName>
</protein>
<name>A0A5D3CW85_CUCMM</name>
<sequence>MVYLKIRPYRQVSMRKRRNEKLSAKYFGPYRILKRIGLVAYKLELPTSATIYPVFHVSQLKRAFGEYKDKQEVGYPGMRQRRNHMMIFNRSFPDFHLEDKVIVTPIEYRVLETPNPQVVTFSLLKVLVRVNVLLPAKRSRMEEEVEEIGKEEFVGGEVHSPLKGEGSVDDDDLNRWDEYKFDF</sequence>
<reference evidence="4 5" key="1">
    <citation type="submission" date="2019-08" db="EMBL/GenBank/DDBJ databases">
        <title>Draft genome sequences of two oriental melons (Cucumis melo L. var makuwa).</title>
        <authorList>
            <person name="Kwon S.-Y."/>
        </authorList>
    </citation>
    <scope>NUCLEOTIDE SEQUENCE [LARGE SCALE GENOMIC DNA]</scope>
    <source>
        <strain evidence="5">cv. Chang Bougi</strain>
        <strain evidence="4">cv. SW 3</strain>
        <tissue evidence="3">Leaf</tissue>
    </source>
</reference>
<gene>
    <name evidence="3" type="ORF">E5676_scaffold790G00670</name>
    <name evidence="2" type="ORF">E6C27_scaffold21G001620</name>
</gene>